<keyword evidence="2" id="KW-0732">Signal</keyword>
<dbReference type="InterPro" id="IPR012899">
    <property type="entry name" value="LTXXQ"/>
</dbReference>
<reference evidence="3" key="1">
    <citation type="journal article" date="2021" name="Polymers (Basel)">
        <title>Highly Stretchable Bacterial Cellulose Produced by Komagataeibacter hansenii SI1.</title>
        <authorList>
            <person name="Cielecka I."/>
            <person name="Ryngajllo M."/>
            <person name="Maniukiewicz W."/>
            <person name="Bielecki S."/>
        </authorList>
    </citation>
    <scope>NUCLEOTIDE SEQUENCE</scope>
    <source>
        <strain evidence="3">SI1</strain>
    </source>
</reference>
<evidence type="ECO:0000256" key="1">
    <source>
        <dbReference type="SAM" id="MobiDB-lite"/>
    </source>
</evidence>
<reference evidence="3" key="2">
    <citation type="submission" date="2022-03" db="EMBL/GenBank/DDBJ databases">
        <authorList>
            <person name="Ryngajllo M."/>
            <person name="Jacek P."/>
            <person name="Kubiak K."/>
        </authorList>
    </citation>
    <scope>NUCLEOTIDE SEQUENCE</scope>
    <source>
        <strain evidence="3">SI1</strain>
    </source>
</reference>
<proteinExistence type="predicted"/>
<dbReference type="Proteomes" id="UP001202887">
    <property type="component" value="Unassembled WGS sequence"/>
</dbReference>
<feature type="compositionally biased region" description="Low complexity" evidence="1">
    <location>
        <begin position="165"/>
        <end position="178"/>
    </location>
</feature>
<gene>
    <name evidence="3" type="ORF">K1W68_08145</name>
</gene>
<comment type="caution">
    <text evidence="3">The sequence shown here is derived from an EMBL/GenBank/DDBJ whole genome shotgun (WGS) entry which is preliminary data.</text>
</comment>
<evidence type="ECO:0000313" key="4">
    <source>
        <dbReference type="Proteomes" id="UP001202887"/>
    </source>
</evidence>
<evidence type="ECO:0000256" key="2">
    <source>
        <dbReference type="SAM" id="SignalP"/>
    </source>
</evidence>
<feature type="chain" id="PRO_5043756018" evidence="2">
    <location>
        <begin position="22"/>
        <end position="178"/>
    </location>
</feature>
<sequence length="178" mass="19225">MNLRHILPAAALLMLPGMAMAAVPPTQAASPAASPATSPAATAPLAHTPHDPSPEQLEEHITALHTQLHITKGQEKLWAPFAQDMRDNASRLHDAIEKRRADLPTMNATDNMQSYATLVAQRAQDMQTLNQAFVPLYATFSKKQKKNADALFRQGDEEHAERQADAGQAAASDSTATK</sequence>
<organism evidence="3 4">
    <name type="scientific">Novacetimonas hansenii</name>
    <name type="common">Komagataeibacter hansenii</name>
    <dbReference type="NCBI Taxonomy" id="436"/>
    <lineage>
        <taxon>Bacteria</taxon>
        <taxon>Pseudomonadati</taxon>
        <taxon>Pseudomonadota</taxon>
        <taxon>Alphaproteobacteria</taxon>
        <taxon>Acetobacterales</taxon>
        <taxon>Acetobacteraceae</taxon>
        <taxon>Novacetimonas</taxon>
    </lineage>
</organism>
<dbReference type="AlphaFoldDB" id="A0AAW5EQ84"/>
<dbReference type="GO" id="GO:0042597">
    <property type="term" value="C:periplasmic space"/>
    <property type="evidence" value="ECO:0007669"/>
    <property type="project" value="InterPro"/>
</dbReference>
<feature type="compositionally biased region" description="Basic and acidic residues" evidence="1">
    <location>
        <begin position="154"/>
        <end position="164"/>
    </location>
</feature>
<feature type="region of interest" description="Disordered" evidence="1">
    <location>
        <begin position="147"/>
        <end position="178"/>
    </location>
</feature>
<feature type="region of interest" description="Disordered" evidence="1">
    <location>
        <begin position="28"/>
        <end position="55"/>
    </location>
</feature>
<name>A0AAW5EQ84_NOVHA</name>
<dbReference type="EMBL" id="JAIBCX010000017">
    <property type="protein sequence ID" value="MCJ8353958.1"/>
    <property type="molecule type" value="Genomic_DNA"/>
</dbReference>
<feature type="signal peptide" evidence="2">
    <location>
        <begin position="1"/>
        <end position="21"/>
    </location>
</feature>
<protein>
    <submittedName>
        <fullName evidence="3">Spy/CpxP family protein refolding chaperone</fullName>
    </submittedName>
</protein>
<dbReference type="RefSeq" id="WP_247066948.1">
    <property type="nucleotide sequence ID" value="NZ_CP094848.1"/>
</dbReference>
<dbReference type="Pfam" id="PF07813">
    <property type="entry name" value="LTXXQ"/>
    <property type="match status" value="1"/>
</dbReference>
<accession>A0AAW5EQ84</accession>
<evidence type="ECO:0000313" key="3">
    <source>
        <dbReference type="EMBL" id="MCJ8353958.1"/>
    </source>
</evidence>
<feature type="compositionally biased region" description="Low complexity" evidence="1">
    <location>
        <begin position="28"/>
        <end position="47"/>
    </location>
</feature>